<feature type="region of interest" description="Disordered" evidence="1">
    <location>
        <begin position="27"/>
        <end position="50"/>
    </location>
</feature>
<evidence type="ECO:0000313" key="3">
    <source>
        <dbReference type="Proteomes" id="UP000287247"/>
    </source>
</evidence>
<proteinExistence type="predicted"/>
<gene>
    <name evidence="2" type="ORF">AsFPU1_1796</name>
</gene>
<evidence type="ECO:0000256" key="1">
    <source>
        <dbReference type="SAM" id="MobiDB-lite"/>
    </source>
</evidence>
<name>A0A401IGI4_APHSA</name>
<dbReference type="EMBL" id="BDQK01000007">
    <property type="protein sequence ID" value="GBF80395.1"/>
    <property type="molecule type" value="Genomic_DNA"/>
</dbReference>
<organism evidence="2 3">
    <name type="scientific">Aphanothece sacrum FPU1</name>
    <dbReference type="NCBI Taxonomy" id="1920663"/>
    <lineage>
        <taxon>Bacteria</taxon>
        <taxon>Bacillati</taxon>
        <taxon>Cyanobacteriota</taxon>
        <taxon>Cyanophyceae</taxon>
        <taxon>Oscillatoriophycideae</taxon>
        <taxon>Chroococcales</taxon>
        <taxon>Aphanothecaceae</taxon>
        <taxon>Aphanothece</taxon>
    </lineage>
</organism>
<keyword evidence="3" id="KW-1185">Reference proteome</keyword>
<sequence>MNSIKIPAVKVNNAMIKTGAVERNFVKPSMNSSPNGNNGSNNANGQQINEGKLEFRYL</sequence>
<comment type="caution">
    <text evidence="2">The sequence shown here is derived from an EMBL/GenBank/DDBJ whole genome shotgun (WGS) entry which is preliminary data.</text>
</comment>
<accession>A0A401IGI4</accession>
<dbReference type="Proteomes" id="UP000287247">
    <property type="component" value="Unassembled WGS sequence"/>
</dbReference>
<dbReference type="AlphaFoldDB" id="A0A401IGI4"/>
<protein>
    <submittedName>
        <fullName evidence="2">Fanconi anemia complementation group M protein</fullName>
    </submittedName>
</protein>
<feature type="compositionally biased region" description="Low complexity" evidence="1">
    <location>
        <begin position="31"/>
        <end position="45"/>
    </location>
</feature>
<evidence type="ECO:0000313" key="2">
    <source>
        <dbReference type="EMBL" id="GBF80395.1"/>
    </source>
</evidence>
<reference evidence="3" key="1">
    <citation type="submission" date="2017-05" db="EMBL/GenBank/DDBJ databases">
        <title>Physiological properties and genetic analysis related to exopolysaccharide production of fresh-water unicellular cyanobacterium Aphanothece sacrum, Suizenji Nori, that has been cultured as a food source in Japan.</title>
        <authorList>
            <person name="Kanesaki Y."/>
            <person name="Yoshikawa S."/>
            <person name="Ohki K."/>
        </authorList>
    </citation>
    <scope>NUCLEOTIDE SEQUENCE [LARGE SCALE GENOMIC DNA]</scope>
    <source>
        <strain evidence="3">FPU1</strain>
    </source>
</reference>